<dbReference type="EMBL" id="JASNVP010000004">
    <property type="protein sequence ID" value="MDK4325947.1"/>
    <property type="molecule type" value="Genomic_DNA"/>
</dbReference>
<evidence type="ECO:0000313" key="4">
    <source>
        <dbReference type="Proteomes" id="UP001226160"/>
    </source>
</evidence>
<evidence type="ECO:0008006" key="5">
    <source>
        <dbReference type="Google" id="ProtNLM"/>
    </source>
</evidence>
<accession>A0AAP4BT66</accession>
<feature type="transmembrane region" description="Helical" evidence="2">
    <location>
        <begin position="134"/>
        <end position="152"/>
    </location>
</feature>
<feature type="compositionally biased region" description="Basic and acidic residues" evidence="1">
    <location>
        <begin position="38"/>
        <end position="54"/>
    </location>
</feature>
<comment type="caution">
    <text evidence="3">The sequence shown here is derived from an EMBL/GenBank/DDBJ whole genome shotgun (WGS) entry which is preliminary data.</text>
</comment>
<sequence length="184" mass="19966">MTDAEDSELAGNSNRDSVPVRPQRGMDDSPDAKGNASPEDRRKPQSDADTRGDSSEWGDNPFLLAQISAHLQENHLHLPIVAPDQEQLANIKENSPELYEIYLDSIRKAVDADYIQRTYPYTEPIKTVQSGRRYGLAAVLSVLAVATIALVLGHPGFATAIIAIDVVALAAVFSSGRDRGKPTD</sequence>
<dbReference type="AlphaFoldDB" id="A0AAP4BT66"/>
<name>A0AAP4BT66_9CORY</name>
<keyword evidence="2" id="KW-0812">Transmembrane</keyword>
<dbReference type="RefSeq" id="WP_126844673.1">
    <property type="nucleotide sequence ID" value="NZ_CABIYR010000011.1"/>
</dbReference>
<keyword evidence="2" id="KW-1133">Transmembrane helix</keyword>
<keyword evidence="2" id="KW-0472">Membrane</keyword>
<protein>
    <recommendedName>
        <fullName evidence="5">DUF2335 domain-containing protein</fullName>
    </recommendedName>
</protein>
<feature type="transmembrane region" description="Helical" evidence="2">
    <location>
        <begin position="158"/>
        <end position="176"/>
    </location>
</feature>
<organism evidence="3 4">
    <name type="scientific">Corynebacterium propinquum</name>
    <dbReference type="NCBI Taxonomy" id="43769"/>
    <lineage>
        <taxon>Bacteria</taxon>
        <taxon>Bacillati</taxon>
        <taxon>Actinomycetota</taxon>
        <taxon>Actinomycetes</taxon>
        <taxon>Mycobacteriales</taxon>
        <taxon>Corynebacteriaceae</taxon>
        <taxon>Corynebacterium</taxon>
    </lineage>
</organism>
<evidence type="ECO:0000313" key="3">
    <source>
        <dbReference type="EMBL" id="MDK4325947.1"/>
    </source>
</evidence>
<dbReference type="Proteomes" id="UP001226160">
    <property type="component" value="Unassembled WGS sequence"/>
</dbReference>
<gene>
    <name evidence="3" type="ORF">QPX54_05375</name>
</gene>
<reference evidence="3" key="1">
    <citation type="submission" date="2023-05" db="EMBL/GenBank/DDBJ databases">
        <title>Metabolic capabilities are highly conserved among human nasal-associated Corynebacterium species in pangenomic analyses.</title>
        <authorList>
            <person name="Tran T.H."/>
            <person name="Roberts A.Q."/>
            <person name="Escapa I.F."/>
            <person name="Gao W."/>
            <person name="Conlan S."/>
            <person name="Kong H."/>
            <person name="Segre J.A."/>
            <person name="Kelly M.S."/>
            <person name="Lemon K.P."/>
        </authorList>
    </citation>
    <scope>NUCLEOTIDE SEQUENCE</scope>
    <source>
        <strain evidence="3">KPL2654</strain>
    </source>
</reference>
<evidence type="ECO:0000256" key="2">
    <source>
        <dbReference type="SAM" id="Phobius"/>
    </source>
</evidence>
<proteinExistence type="predicted"/>
<feature type="region of interest" description="Disordered" evidence="1">
    <location>
        <begin position="1"/>
        <end position="59"/>
    </location>
</feature>
<evidence type="ECO:0000256" key="1">
    <source>
        <dbReference type="SAM" id="MobiDB-lite"/>
    </source>
</evidence>